<dbReference type="Pfam" id="PF13843">
    <property type="entry name" value="DDE_Tnp_1_7"/>
    <property type="match status" value="1"/>
</dbReference>
<reference evidence="2" key="1">
    <citation type="submission" date="2020-11" db="EMBL/GenBank/DDBJ databases">
        <authorList>
            <person name="Tran Van P."/>
        </authorList>
    </citation>
    <scope>NUCLEOTIDE SEQUENCE</scope>
</reference>
<dbReference type="PANTHER" id="PTHR47055:SF3">
    <property type="entry name" value="PHORBOL-ESTER_DAG-TYPE DOMAIN-CONTAINING PROTEIN"/>
    <property type="match status" value="1"/>
</dbReference>
<accession>A0A7R9JGM1</accession>
<dbReference type="GO" id="GO:0043565">
    <property type="term" value="F:sequence-specific DNA binding"/>
    <property type="evidence" value="ECO:0007669"/>
    <property type="project" value="TreeGrafter"/>
</dbReference>
<feature type="domain" description="PiggyBac transposable element-derived protein" evidence="1">
    <location>
        <begin position="74"/>
        <end position="116"/>
    </location>
</feature>
<dbReference type="InterPro" id="IPR052638">
    <property type="entry name" value="PiggyBac_TE-derived"/>
</dbReference>
<organism evidence="2">
    <name type="scientific">Timema californicum</name>
    <name type="common">California timema</name>
    <name type="synonym">Walking stick</name>
    <dbReference type="NCBI Taxonomy" id="61474"/>
    <lineage>
        <taxon>Eukaryota</taxon>
        <taxon>Metazoa</taxon>
        <taxon>Ecdysozoa</taxon>
        <taxon>Arthropoda</taxon>
        <taxon>Hexapoda</taxon>
        <taxon>Insecta</taxon>
        <taxon>Pterygota</taxon>
        <taxon>Neoptera</taxon>
        <taxon>Polyneoptera</taxon>
        <taxon>Phasmatodea</taxon>
        <taxon>Timematodea</taxon>
        <taxon>Timematoidea</taxon>
        <taxon>Timematidae</taxon>
        <taxon>Timema</taxon>
    </lineage>
</organism>
<name>A0A7R9JGM1_TIMCA</name>
<dbReference type="PANTHER" id="PTHR47055">
    <property type="entry name" value="DDE_TNP_1_7 DOMAIN-CONTAINING PROTEIN"/>
    <property type="match status" value="1"/>
</dbReference>
<dbReference type="InterPro" id="IPR029526">
    <property type="entry name" value="PGBD"/>
</dbReference>
<evidence type="ECO:0000313" key="2">
    <source>
        <dbReference type="EMBL" id="CAD7578639.1"/>
    </source>
</evidence>
<gene>
    <name evidence="2" type="ORF">TCMB3V08_LOCUS11176</name>
</gene>
<dbReference type="AlphaFoldDB" id="A0A7R9JGM1"/>
<evidence type="ECO:0000259" key="1">
    <source>
        <dbReference type="Pfam" id="PF13843"/>
    </source>
</evidence>
<dbReference type="EMBL" id="OE188204">
    <property type="protein sequence ID" value="CAD7578639.1"/>
    <property type="molecule type" value="Genomic_DNA"/>
</dbReference>
<protein>
    <submittedName>
        <fullName evidence="2">(California timema) hypothetical protein</fullName>
    </submittedName>
</protein>
<sequence>MCVGRPSVLIVDPLDGDSFRDESHSVQVLLPVREQLIEDIMSTKKMITLDEIISILDDDENILEAKLTNFHMDSTAYIDTFFTSVRLLEELKSKGHYCTGTIRSNRIERASLEEASTLKKKARRHNEAAWYLSFALAPAALTPSLCLDQSRSMFSEPSVTLPTARFSEPSVTRKGVQGVVLPPLRVPGF</sequence>
<proteinExistence type="predicted"/>